<dbReference type="EMBL" id="JAIFRP010000006">
    <property type="protein sequence ID" value="KAK2588001.1"/>
    <property type="molecule type" value="Genomic_DNA"/>
</dbReference>
<gene>
    <name evidence="1" type="ORF">KPH14_004076</name>
</gene>
<evidence type="ECO:0000313" key="1">
    <source>
        <dbReference type="EMBL" id="KAK2588001.1"/>
    </source>
</evidence>
<organism evidence="1 2">
    <name type="scientific">Odynerus spinipes</name>
    <dbReference type="NCBI Taxonomy" id="1348599"/>
    <lineage>
        <taxon>Eukaryota</taxon>
        <taxon>Metazoa</taxon>
        <taxon>Ecdysozoa</taxon>
        <taxon>Arthropoda</taxon>
        <taxon>Hexapoda</taxon>
        <taxon>Insecta</taxon>
        <taxon>Pterygota</taxon>
        <taxon>Neoptera</taxon>
        <taxon>Endopterygota</taxon>
        <taxon>Hymenoptera</taxon>
        <taxon>Apocrita</taxon>
        <taxon>Aculeata</taxon>
        <taxon>Vespoidea</taxon>
        <taxon>Vespidae</taxon>
        <taxon>Eumeninae</taxon>
        <taxon>Odynerus</taxon>
    </lineage>
</organism>
<protein>
    <submittedName>
        <fullName evidence="1">Uncharacterized protein</fullName>
    </submittedName>
</protein>
<keyword evidence="2" id="KW-1185">Reference proteome</keyword>
<accession>A0AAD9VUZ6</accession>
<proteinExistence type="predicted"/>
<name>A0AAD9VUZ6_9HYME</name>
<dbReference type="AlphaFoldDB" id="A0AAD9VUZ6"/>
<comment type="caution">
    <text evidence="1">The sequence shown here is derived from an EMBL/GenBank/DDBJ whole genome shotgun (WGS) entry which is preliminary data.</text>
</comment>
<evidence type="ECO:0000313" key="2">
    <source>
        <dbReference type="Proteomes" id="UP001258017"/>
    </source>
</evidence>
<dbReference type="Proteomes" id="UP001258017">
    <property type="component" value="Unassembled WGS sequence"/>
</dbReference>
<sequence>MNDRLQQKGKKIIVKLVDRERRSSGRVAVKFNGKRIDRHVRTTHAPITNASSSGKCVKTFRTVRTLEIGISGEKSGIYECFSLKQTVNLSTIGILASLERFYVRRSDERSEPVR</sequence>
<reference evidence="1" key="2">
    <citation type="journal article" date="2023" name="Commun. Biol.">
        <title>Intrasexual cuticular hydrocarbon dimorphism in a wasp sheds light on hydrocarbon biosynthesis genes in Hymenoptera.</title>
        <authorList>
            <person name="Moris V.C."/>
            <person name="Podsiadlowski L."/>
            <person name="Martin S."/>
            <person name="Oeyen J.P."/>
            <person name="Donath A."/>
            <person name="Petersen M."/>
            <person name="Wilbrandt J."/>
            <person name="Misof B."/>
            <person name="Liedtke D."/>
            <person name="Thamm M."/>
            <person name="Scheiner R."/>
            <person name="Schmitt T."/>
            <person name="Niehuis O."/>
        </authorList>
    </citation>
    <scope>NUCLEOTIDE SEQUENCE</scope>
    <source>
        <strain evidence="1">GBR_01_08_01A</strain>
    </source>
</reference>
<reference evidence="1" key="1">
    <citation type="submission" date="2021-08" db="EMBL/GenBank/DDBJ databases">
        <authorList>
            <person name="Misof B."/>
            <person name="Oliver O."/>
            <person name="Podsiadlowski L."/>
            <person name="Donath A."/>
            <person name="Peters R."/>
            <person name="Mayer C."/>
            <person name="Rust J."/>
            <person name="Gunkel S."/>
            <person name="Lesny P."/>
            <person name="Martin S."/>
            <person name="Oeyen J.P."/>
            <person name="Petersen M."/>
            <person name="Panagiotis P."/>
            <person name="Wilbrandt J."/>
            <person name="Tanja T."/>
        </authorList>
    </citation>
    <scope>NUCLEOTIDE SEQUENCE</scope>
    <source>
        <strain evidence="1">GBR_01_08_01A</strain>
        <tissue evidence="1">Thorax + abdomen</tissue>
    </source>
</reference>